<dbReference type="Gene3D" id="3.40.1260.10">
    <property type="entry name" value="DsrEFH-like"/>
    <property type="match status" value="1"/>
</dbReference>
<accession>A0A7R6P3A6</accession>
<dbReference type="SUPFAM" id="SSF75169">
    <property type="entry name" value="DsrEFH-like"/>
    <property type="match status" value="1"/>
</dbReference>
<dbReference type="PANTHER" id="PTHR37526">
    <property type="entry name" value="PROTEIN TUSB"/>
    <property type="match status" value="1"/>
</dbReference>
<dbReference type="AlphaFoldDB" id="A0A7R6P3A6"/>
<dbReference type="InterPro" id="IPR007215">
    <property type="entry name" value="Sulphur_relay_TusB/DsrH"/>
</dbReference>
<dbReference type="GO" id="GO:0002143">
    <property type="term" value="P:tRNA wobble position uridine thiolation"/>
    <property type="evidence" value="ECO:0007669"/>
    <property type="project" value="InterPro"/>
</dbReference>
<reference evidence="1 2" key="1">
    <citation type="journal article" date="2008" name="Int. J. Syst. Evol. Microbiol.">
        <title>Amphritea japonica sp. nov. and Amphritea balenae sp. nov., isolated from the sediment adjacent to sperm whale carcasses off Kagoshima, Japan.</title>
        <authorList>
            <person name="Miyazaki M."/>
            <person name="Nogi Y."/>
            <person name="Fujiwara Y."/>
            <person name="Kawato M."/>
            <person name="Nagahama T."/>
            <person name="Kubokawa K."/>
            <person name="Horikoshi K."/>
        </authorList>
    </citation>
    <scope>NUCLEOTIDE SEQUENCE [LARGE SCALE GENOMIC DNA]</scope>
    <source>
        <strain evidence="1 2">ATCC BAA-1530</strain>
    </source>
</reference>
<dbReference type="GO" id="GO:1990228">
    <property type="term" value="C:sulfurtransferase complex"/>
    <property type="evidence" value="ECO:0007669"/>
    <property type="project" value="TreeGrafter"/>
</dbReference>
<dbReference type="Proteomes" id="UP000595663">
    <property type="component" value="Chromosome"/>
</dbReference>
<organism evidence="1 2">
    <name type="scientific">Amphritea japonica ATCC BAA-1530</name>
    <dbReference type="NCBI Taxonomy" id="1278309"/>
    <lineage>
        <taxon>Bacteria</taxon>
        <taxon>Pseudomonadati</taxon>
        <taxon>Pseudomonadota</taxon>
        <taxon>Gammaproteobacteria</taxon>
        <taxon>Oceanospirillales</taxon>
        <taxon>Oceanospirillaceae</taxon>
        <taxon>Amphritea</taxon>
    </lineage>
</organism>
<gene>
    <name evidence="1" type="primary">tusB</name>
    <name evidence="1" type="ORF">AMJAP_1629</name>
</gene>
<dbReference type="PANTHER" id="PTHR37526:SF1">
    <property type="entry name" value="PROTEIN TUSB"/>
    <property type="match status" value="1"/>
</dbReference>
<dbReference type="Pfam" id="PF04077">
    <property type="entry name" value="DsrH"/>
    <property type="match status" value="1"/>
</dbReference>
<sequence length="97" mass="10597">MTLHTINKTPTESGALKDCLASLSDGDALLLIENGVYAAMPGYAELFTRLPASIQCYLLEEDASARGLKALNPDFGIIDYDGFVTLSCRYTKVLSWF</sequence>
<dbReference type="RefSeq" id="WP_019621837.1">
    <property type="nucleotide sequence ID" value="NZ_AP014545.1"/>
</dbReference>
<protein>
    <submittedName>
        <fullName evidence="1">tRNA 2-thiouridine synthesizing protein B</fullName>
    </submittedName>
</protein>
<keyword evidence="2" id="KW-1185">Reference proteome</keyword>
<dbReference type="KEGG" id="ajp:AMJAP_1629"/>
<evidence type="ECO:0000313" key="1">
    <source>
        <dbReference type="EMBL" id="BBB26224.1"/>
    </source>
</evidence>
<evidence type="ECO:0000313" key="2">
    <source>
        <dbReference type="Proteomes" id="UP000595663"/>
    </source>
</evidence>
<dbReference type="NCBIfam" id="TIGR03011">
    <property type="entry name" value="sulf_tusB_dsrH"/>
    <property type="match status" value="1"/>
</dbReference>
<dbReference type="EMBL" id="AP014545">
    <property type="protein sequence ID" value="BBB26224.1"/>
    <property type="molecule type" value="Genomic_DNA"/>
</dbReference>
<dbReference type="InterPro" id="IPR027396">
    <property type="entry name" value="DsrEFH-like"/>
</dbReference>
<name>A0A7R6P3A6_9GAMM</name>
<proteinExistence type="predicted"/>
<dbReference type="OrthoDB" id="9795117at2"/>